<evidence type="ECO:0000313" key="2">
    <source>
        <dbReference type="Proteomes" id="UP000188273"/>
    </source>
</evidence>
<dbReference type="KEGG" id="pbu:L21SP3_02031"/>
<gene>
    <name evidence="1" type="ORF">L21SP3_02031</name>
</gene>
<reference evidence="2" key="1">
    <citation type="submission" date="2017-02" db="EMBL/GenBank/DDBJ databases">
        <title>Comparative genomics and description of representatives of a novel lineage of planctomycetes thriving in anoxic sediments.</title>
        <authorList>
            <person name="Spring S."/>
            <person name="Bunk B."/>
            <person name="Sproer C."/>
            <person name="Klenk H.-P."/>
        </authorList>
    </citation>
    <scope>NUCLEOTIDE SEQUENCE [LARGE SCALE GENOMIC DNA]</scope>
    <source>
        <strain evidence="2">L21-RPul-D3</strain>
    </source>
</reference>
<proteinExistence type="predicted"/>
<dbReference type="RefSeq" id="WP_077541198.1">
    <property type="nucleotide sequence ID" value="NZ_CP019633.1"/>
</dbReference>
<dbReference type="Proteomes" id="UP000188273">
    <property type="component" value="Chromosome"/>
</dbReference>
<evidence type="ECO:0000313" key="1">
    <source>
        <dbReference type="EMBL" id="AQQ10203.1"/>
    </source>
</evidence>
<accession>A0A1Q2HSJ8</accession>
<organism evidence="1 2">
    <name type="scientific">Sedimentisphaera cyanobacteriorum</name>
    <dbReference type="NCBI Taxonomy" id="1940790"/>
    <lineage>
        <taxon>Bacteria</taxon>
        <taxon>Pseudomonadati</taxon>
        <taxon>Planctomycetota</taxon>
        <taxon>Phycisphaerae</taxon>
        <taxon>Sedimentisphaerales</taxon>
        <taxon>Sedimentisphaeraceae</taxon>
        <taxon>Sedimentisphaera</taxon>
    </lineage>
</organism>
<name>A0A1Q2HSJ8_9BACT</name>
<dbReference type="EMBL" id="CP019633">
    <property type="protein sequence ID" value="AQQ10203.1"/>
    <property type="molecule type" value="Genomic_DNA"/>
</dbReference>
<keyword evidence="2" id="KW-1185">Reference proteome</keyword>
<dbReference type="AlphaFoldDB" id="A0A1Q2HSJ8"/>
<protein>
    <submittedName>
        <fullName evidence="1">Uncharacterized protein</fullName>
    </submittedName>
</protein>
<sequence>MKAAYWNGCIFQTPAAKNGERPENDYGKTGTGSSCKKLALTEHICSLARLKTAPKQLSSASIMTGRVFKQKENNSFQSDYSFASCCRQKCGYSCKNKQRVPP</sequence>